<comment type="caution">
    <text evidence="3">The sequence shown here is derived from an EMBL/GenBank/DDBJ whole genome shotgun (WGS) entry which is preliminary data.</text>
</comment>
<accession>A0ABV2QD14</accession>
<dbReference type="Gene3D" id="2.60.40.2030">
    <property type="match status" value="1"/>
</dbReference>
<reference evidence="3 4" key="1">
    <citation type="submission" date="2024-06" db="EMBL/GenBank/DDBJ databases">
        <title>Sorghum-associated microbial communities from plants grown in Nebraska, USA.</title>
        <authorList>
            <person name="Schachtman D."/>
        </authorList>
    </citation>
    <scope>NUCLEOTIDE SEQUENCE [LARGE SCALE GENOMIC DNA]</scope>
    <source>
        <strain evidence="3 4">2709</strain>
    </source>
</reference>
<sequence>MFSFKVSICKVAACVSGVFALGLMSSAAWGAAGNPLPRCSADTQSFYLMRYTEAQSANTAPTTALELATVPATGTVARTTIWNAATAPTPSQWDGSPMAGATVAAGMGKDGYIYAMRAVGTQETWTYPGTWAGTDQTWRTHTRYYEMLRYGRSGVDNLGIVSGLGTYRTIANDASSQVNGAVDLRLGPNFNAADIHPITGVMYLASFQTGGALNRLYLIDVTQTPPQYLSTLNLDANIPGAQSGDFAIDAAGEYAYGVAKAAGLLGNSTSYRIRLSDGHVENLASGLGIFPFGAAARLPNDPAKMAFYGQGTRIMSLPGGTLGATQTTQSSDSADAASCLPKLKATLQCTPLTLVDADANVSTCTVTLDQPAPVGGIDVTLTPPPGNPRYSTTCGTSISVPAGQATAQCTITATPNTVPGDGDVTADIALATPASTADYELGTPTSANVLIQNDDALLATVICTPADLVDAAGNASTCTISLNGPAPVGGITLNLSPPGMNPRYTTDCGSTAQIAAGASQAQCTITATPNTTPGDGDVQAPLTLLAGNGYALGSPSAALVNVRNDDQPVVPPSSGGIEPVPTLGEWALFVLSLGIVGLAGRRRFLR</sequence>
<proteinExistence type="predicted"/>
<dbReference type="InterPro" id="IPR026442">
    <property type="entry name" value="IPTL_CTERM"/>
</dbReference>
<organism evidence="3 4">
    <name type="scientific">Ottowia thiooxydans</name>
    <dbReference type="NCBI Taxonomy" id="219182"/>
    <lineage>
        <taxon>Bacteria</taxon>
        <taxon>Pseudomonadati</taxon>
        <taxon>Pseudomonadota</taxon>
        <taxon>Betaproteobacteria</taxon>
        <taxon>Burkholderiales</taxon>
        <taxon>Comamonadaceae</taxon>
        <taxon>Ottowia</taxon>
    </lineage>
</organism>
<keyword evidence="4" id="KW-1185">Reference proteome</keyword>
<gene>
    <name evidence="3" type="ORF">ABIE13_004047</name>
</gene>
<keyword evidence="1" id="KW-0732">Signal</keyword>
<dbReference type="InterPro" id="IPR038081">
    <property type="entry name" value="CalX-like_sf"/>
</dbReference>
<dbReference type="Proteomes" id="UP001549320">
    <property type="component" value="Unassembled WGS sequence"/>
</dbReference>
<protein>
    <recommendedName>
        <fullName evidence="2">IPTL-CTERM protein sorting domain-containing protein</fullName>
    </recommendedName>
</protein>
<feature type="chain" id="PRO_5046514516" description="IPTL-CTERM protein sorting domain-containing protein" evidence="1">
    <location>
        <begin position="31"/>
        <end position="606"/>
    </location>
</feature>
<evidence type="ECO:0000313" key="3">
    <source>
        <dbReference type="EMBL" id="MET4578924.1"/>
    </source>
</evidence>
<evidence type="ECO:0000259" key="2">
    <source>
        <dbReference type="Pfam" id="PF18203"/>
    </source>
</evidence>
<evidence type="ECO:0000313" key="4">
    <source>
        <dbReference type="Proteomes" id="UP001549320"/>
    </source>
</evidence>
<feature type="domain" description="IPTL-CTERM protein sorting" evidence="2">
    <location>
        <begin position="579"/>
        <end position="603"/>
    </location>
</feature>
<name>A0ABV2QD14_9BURK</name>
<dbReference type="NCBIfam" id="TIGR04174">
    <property type="entry name" value="IPTL_CTERM"/>
    <property type="match status" value="1"/>
</dbReference>
<evidence type="ECO:0000256" key="1">
    <source>
        <dbReference type="SAM" id="SignalP"/>
    </source>
</evidence>
<dbReference type="Pfam" id="PF18203">
    <property type="entry name" value="IPTL-CTERM"/>
    <property type="match status" value="1"/>
</dbReference>
<dbReference type="SUPFAM" id="SSF141072">
    <property type="entry name" value="CalX-like"/>
    <property type="match status" value="1"/>
</dbReference>
<dbReference type="EMBL" id="JBEPSH010000008">
    <property type="protein sequence ID" value="MET4578924.1"/>
    <property type="molecule type" value="Genomic_DNA"/>
</dbReference>
<feature type="signal peptide" evidence="1">
    <location>
        <begin position="1"/>
        <end position="30"/>
    </location>
</feature>